<reference evidence="14 15" key="1">
    <citation type="submission" date="2006-11" db="EMBL/GenBank/DDBJ databases">
        <authorList>
            <person name="Giovannoni S."/>
            <person name="Vergin K."/>
            <person name="Ferriera S."/>
            <person name="Johnson J."/>
            <person name="Kravitz S."/>
            <person name="Beeson K."/>
            <person name="Sutton G."/>
            <person name="Rogers Y.-H."/>
            <person name="Friedman R."/>
            <person name="Frazier M."/>
            <person name="Venter J.C."/>
        </authorList>
    </citation>
    <scope>NUCLEOTIDE SEQUENCE [LARGE SCALE GENOMIC DNA]</scope>
    <source>
        <strain evidence="14 15">HTCC2181</strain>
    </source>
</reference>
<evidence type="ECO:0000256" key="6">
    <source>
        <dbReference type="ARBA" id="ARBA00023077"/>
    </source>
</evidence>
<dbReference type="Gene3D" id="2.40.170.20">
    <property type="entry name" value="TonB-dependent receptor, beta-barrel domain"/>
    <property type="match status" value="1"/>
</dbReference>
<dbReference type="GO" id="GO:0015344">
    <property type="term" value="F:siderophore uptake transmembrane transporter activity"/>
    <property type="evidence" value="ECO:0007669"/>
    <property type="project" value="TreeGrafter"/>
</dbReference>
<accession>A0P6U6</accession>
<comment type="subcellular location">
    <subcellularLocation>
        <location evidence="1 10">Cell outer membrane</location>
        <topology evidence="1 10">Multi-pass membrane protein</topology>
    </subcellularLocation>
</comment>
<dbReference type="OrthoDB" id="9795928at2"/>
<keyword evidence="15" id="KW-1185">Reference proteome</keyword>
<proteinExistence type="inferred from homology"/>
<comment type="similarity">
    <text evidence="2 10 11">Belongs to the TonB-dependent receptor family.</text>
</comment>
<evidence type="ECO:0000259" key="13">
    <source>
        <dbReference type="Pfam" id="PF07715"/>
    </source>
</evidence>
<evidence type="ECO:0000256" key="8">
    <source>
        <dbReference type="ARBA" id="ARBA00023170"/>
    </source>
</evidence>
<keyword evidence="8" id="KW-0675">Receptor</keyword>
<dbReference type="SUPFAM" id="SSF56935">
    <property type="entry name" value="Porins"/>
    <property type="match status" value="1"/>
</dbReference>
<feature type="domain" description="TonB-dependent receptor-like beta-barrel" evidence="12">
    <location>
        <begin position="240"/>
        <end position="649"/>
    </location>
</feature>
<protein>
    <recommendedName>
        <fullName evidence="16">TonB-dependent receptor</fullName>
    </recommendedName>
</protein>
<dbReference type="AlphaFoldDB" id="A0P6U6"/>
<evidence type="ECO:0000256" key="9">
    <source>
        <dbReference type="ARBA" id="ARBA00023237"/>
    </source>
</evidence>
<evidence type="ECO:0000256" key="7">
    <source>
        <dbReference type="ARBA" id="ARBA00023136"/>
    </source>
</evidence>
<feature type="domain" description="TonB-dependent receptor plug" evidence="13">
    <location>
        <begin position="47"/>
        <end position="145"/>
    </location>
</feature>
<organism evidence="14 15">
    <name type="scientific">Methylophilales bacterium HTCC2181</name>
    <dbReference type="NCBI Taxonomy" id="383631"/>
    <lineage>
        <taxon>Bacteria</taxon>
        <taxon>Pseudomonadati</taxon>
        <taxon>Pseudomonadota</taxon>
        <taxon>Betaproteobacteria</taxon>
        <taxon>Nitrosomonadales</taxon>
        <taxon>OM43 clade</taxon>
    </lineage>
</organism>
<dbReference type="GO" id="GO:0009279">
    <property type="term" value="C:cell outer membrane"/>
    <property type="evidence" value="ECO:0007669"/>
    <property type="project" value="UniProtKB-SubCell"/>
</dbReference>
<keyword evidence="3 10" id="KW-0813">Transport</keyword>
<dbReference type="PANTHER" id="PTHR30069">
    <property type="entry name" value="TONB-DEPENDENT OUTER MEMBRANE RECEPTOR"/>
    <property type="match status" value="1"/>
</dbReference>
<evidence type="ECO:0000313" key="15">
    <source>
        <dbReference type="Proteomes" id="UP000054262"/>
    </source>
</evidence>
<evidence type="ECO:0000256" key="11">
    <source>
        <dbReference type="RuleBase" id="RU003357"/>
    </source>
</evidence>
<evidence type="ECO:0000259" key="12">
    <source>
        <dbReference type="Pfam" id="PF00593"/>
    </source>
</evidence>
<dbReference type="InterPro" id="IPR012910">
    <property type="entry name" value="Plug_dom"/>
</dbReference>
<dbReference type="InterPro" id="IPR000531">
    <property type="entry name" value="Beta-barrel_TonB"/>
</dbReference>
<keyword evidence="9 10" id="KW-0998">Cell outer membrane</keyword>
<name>A0P6U6_9PROT</name>
<evidence type="ECO:0000256" key="1">
    <source>
        <dbReference type="ARBA" id="ARBA00004571"/>
    </source>
</evidence>
<dbReference type="PROSITE" id="PS52016">
    <property type="entry name" value="TONB_DEPENDENT_REC_3"/>
    <property type="match status" value="1"/>
</dbReference>
<evidence type="ECO:0000313" key="14">
    <source>
        <dbReference type="EMBL" id="EAV47256.1"/>
    </source>
</evidence>
<dbReference type="PANTHER" id="PTHR30069:SF40">
    <property type="entry name" value="TONB-DEPENDENT RECEPTOR NMB0964-RELATED"/>
    <property type="match status" value="1"/>
</dbReference>
<dbReference type="EMBL" id="AAUX01000001">
    <property type="protein sequence ID" value="EAV47256.1"/>
    <property type="molecule type" value="Genomic_DNA"/>
</dbReference>
<keyword evidence="4 10" id="KW-1134">Transmembrane beta strand</keyword>
<dbReference type="Pfam" id="PF00593">
    <property type="entry name" value="TonB_dep_Rec_b-barrel"/>
    <property type="match status" value="1"/>
</dbReference>
<keyword evidence="5 10" id="KW-0812">Transmembrane</keyword>
<keyword evidence="7 10" id="KW-0472">Membrane</keyword>
<evidence type="ECO:0000256" key="10">
    <source>
        <dbReference type="PROSITE-ProRule" id="PRU01360"/>
    </source>
</evidence>
<dbReference type="Gene3D" id="2.170.130.10">
    <property type="entry name" value="TonB-dependent receptor, plug domain"/>
    <property type="match status" value="1"/>
</dbReference>
<evidence type="ECO:0000256" key="2">
    <source>
        <dbReference type="ARBA" id="ARBA00009810"/>
    </source>
</evidence>
<dbReference type="Proteomes" id="UP000054262">
    <property type="component" value="Unassembled WGS sequence"/>
</dbReference>
<dbReference type="GO" id="GO:0044718">
    <property type="term" value="P:siderophore transmembrane transport"/>
    <property type="evidence" value="ECO:0007669"/>
    <property type="project" value="TreeGrafter"/>
</dbReference>
<evidence type="ECO:0000256" key="3">
    <source>
        <dbReference type="ARBA" id="ARBA00022448"/>
    </source>
</evidence>
<dbReference type="Pfam" id="PF07715">
    <property type="entry name" value="Plug"/>
    <property type="match status" value="1"/>
</dbReference>
<sequence length="680" mass="75316">MNKKLTLSAILFSFTAIADDIKPISLKEIPITANPLELLSEEMVRPIHIMNGINLQNNRNSSLGSTLEAIPGVSNSGWGDNLGRPVIRGMGRNRIQILNNGMQVRDVSNMSGDHGIALDTLAAEQIEIIRGPESIIYGGGAIGGVVNIIDYRIHPEFVEGIIGKYDTSYGGANNQSSGSILLDIGSENTMFHLDLYNRDTKNLKIPGFSVSERLANSDPEFNRDAFGKDTLQNSYSESGGGGLGATYFFDKGFTGISFAKHEQEYGTILEDGAYIDLASDNYKYDLEVRDLSNLINKVKFKLSYNDYQHQEMEDGSVNSDFFDQGTDGKVEVVHSLLSQSGGIVGMNFGAFRFSQKNGSFIANNQRNNIGLYALERYAVRNHHLTFGLRHDYQAYDANSFISDDGAAVSGGAETSTPFSASKKTFNNTSVSFGTSSKLSENWSLGFSLAHTERAPAQDELFVYGKHHATETIEHGDRNLKDERSNTIDATLSWEKQGNTFSLTPYFTDFSSYIALLDTGEVQYHDHGGEEEALTVFQHQNIPAEFYGFEFQGNINLSPNYGLSFWGDYVSAKNKNGDDLPRIPPLSLGSGLFYQWNALQANIDIEHKFSQSDVGSNELRTDDYTNLSMTMNYQFPFANEINFFIKGDNLLDDQKRDHASFLKDKTLMGQRNFSLGLSGSF</sequence>
<dbReference type="InterPro" id="IPR036942">
    <property type="entry name" value="Beta-barrel_TonB_sf"/>
</dbReference>
<keyword evidence="6 11" id="KW-0798">TonB box</keyword>
<comment type="caution">
    <text evidence="14">The sequence shown here is derived from an EMBL/GenBank/DDBJ whole genome shotgun (WGS) entry which is preliminary data.</text>
</comment>
<gene>
    <name evidence="14" type="ORF">MB2181_04245</name>
</gene>
<dbReference type="InterPro" id="IPR039426">
    <property type="entry name" value="TonB-dep_rcpt-like"/>
</dbReference>
<evidence type="ECO:0008006" key="16">
    <source>
        <dbReference type="Google" id="ProtNLM"/>
    </source>
</evidence>
<evidence type="ECO:0000256" key="5">
    <source>
        <dbReference type="ARBA" id="ARBA00022692"/>
    </source>
</evidence>
<evidence type="ECO:0000256" key="4">
    <source>
        <dbReference type="ARBA" id="ARBA00022452"/>
    </source>
</evidence>
<dbReference type="InterPro" id="IPR037066">
    <property type="entry name" value="Plug_dom_sf"/>
</dbReference>